<dbReference type="Pfam" id="PF04081">
    <property type="entry name" value="DNA_pol_delta_4"/>
    <property type="match status" value="1"/>
</dbReference>
<sequence>MQGQLNLPARKATFLDNKKKHLLKREYGDIAVGTERKEILRFLRDYDLRTKYGPCIGMSRRERMERAVNILKTDREYLAQVKTYLNAYAAGDSEISEPLWSNVDPKP</sequence>
<reference evidence="1 2" key="1">
    <citation type="submission" date="2014-04" db="EMBL/GenBank/DDBJ databases">
        <title>A new species of microsporidia sheds light on the evolution of extreme parasitism.</title>
        <authorList>
            <person name="Haag K.L."/>
            <person name="James T.Y."/>
            <person name="Larsson R."/>
            <person name="Schaer T.M."/>
            <person name="Refardt D."/>
            <person name="Pombert J.-F."/>
            <person name="Ebert D."/>
        </authorList>
    </citation>
    <scope>NUCLEOTIDE SEQUENCE [LARGE SCALE GENOMIC DNA]</scope>
    <source>
        <strain evidence="1 2">UGP3</strain>
        <tissue evidence="1">Spores</tissue>
    </source>
</reference>
<name>A0A098VQY4_9MICR</name>
<evidence type="ECO:0000313" key="2">
    <source>
        <dbReference type="Proteomes" id="UP000029725"/>
    </source>
</evidence>
<keyword evidence="2" id="KW-1185">Reference proteome</keyword>
<dbReference type="EMBL" id="JMKJ01000321">
    <property type="protein sequence ID" value="KGG51350.1"/>
    <property type="molecule type" value="Genomic_DNA"/>
</dbReference>
<comment type="caution">
    <text evidence="1">The sequence shown here is derived from an EMBL/GenBank/DDBJ whole genome shotgun (WGS) entry which is preliminary data.</text>
</comment>
<evidence type="ECO:0000313" key="1">
    <source>
        <dbReference type="EMBL" id="KGG51350.1"/>
    </source>
</evidence>
<proteinExistence type="predicted"/>
<dbReference type="GO" id="GO:0006260">
    <property type="term" value="P:DNA replication"/>
    <property type="evidence" value="ECO:0007669"/>
    <property type="project" value="InterPro"/>
</dbReference>
<dbReference type="OrthoDB" id="337486at2759"/>
<gene>
    <name evidence="1" type="ORF">DI09_38p200</name>
</gene>
<accession>A0A098VQY4</accession>
<protein>
    <submittedName>
        <fullName evidence="1">Uncharacterized protein</fullName>
    </submittedName>
</protein>
<dbReference type="InterPro" id="IPR007218">
    <property type="entry name" value="DNA_pol_delta_4"/>
</dbReference>
<dbReference type="Proteomes" id="UP000029725">
    <property type="component" value="Unassembled WGS sequence"/>
</dbReference>
<dbReference type="HOGENOM" id="CLU_2210644_0_0_1"/>
<organism evidence="1 2">
    <name type="scientific">Mitosporidium daphniae</name>
    <dbReference type="NCBI Taxonomy" id="1485682"/>
    <lineage>
        <taxon>Eukaryota</taxon>
        <taxon>Fungi</taxon>
        <taxon>Fungi incertae sedis</taxon>
        <taxon>Microsporidia</taxon>
        <taxon>Mitosporidium</taxon>
    </lineage>
</organism>
<dbReference type="AlphaFoldDB" id="A0A098VQY4"/>
<dbReference type="RefSeq" id="XP_013237777.1">
    <property type="nucleotide sequence ID" value="XM_013382323.1"/>
</dbReference>
<dbReference type="VEuPathDB" id="MicrosporidiaDB:DI09_38p200"/>
<dbReference type="GO" id="GO:0000731">
    <property type="term" value="P:DNA synthesis involved in DNA repair"/>
    <property type="evidence" value="ECO:0007669"/>
    <property type="project" value="InterPro"/>
</dbReference>
<dbReference type="GeneID" id="25259767"/>